<reference evidence="4" key="1">
    <citation type="journal article" date="2020" name="Stud. Mycol.">
        <title>101 Dothideomycetes genomes: a test case for predicting lifestyles and emergence of pathogens.</title>
        <authorList>
            <person name="Haridas S."/>
            <person name="Albert R."/>
            <person name="Binder M."/>
            <person name="Bloem J."/>
            <person name="Labutti K."/>
            <person name="Salamov A."/>
            <person name="Andreopoulos B."/>
            <person name="Baker S."/>
            <person name="Barry K."/>
            <person name="Bills G."/>
            <person name="Bluhm B."/>
            <person name="Cannon C."/>
            <person name="Castanera R."/>
            <person name="Culley D."/>
            <person name="Daum C."/>
            <person name="Ezra D."/>
            <person name="Gonzalez J."/>
            <person name="Henrissat B."/>
            <person name="Kuo A."/>
            <person name="Liang C."/>
            <person name="Lipzen A."/>
            <person name="Lutzoni F."/>
            <person name="Magnuson J."/>
            <person name="Mondo S."/>
            <person name="Nolan M."/>
            <person name="Ohm R."/>
            <person name="Pangilinan J."/>
            <person name="Park H.-J."/>
            <person name="Ramirez L."/>
            <person name="Alfaro M."/>
            <person name="Sun H."/>
            <person name="Tritt A."/>
            <person name="Yoshinaga Y."/>
            <person name="Zwiers L.-H."/>
            <person name="Turgeon B."/>
            <person name="Goodwin S."/>
            <person name="Spatafora J."/>
            <person name="Crous P."/>
            <person name="Grigoriev I."/>
        </authorList>
    </citation>
    <scope>NUCLEOTIDE SEQUENCE</scope>
    <source>
        <strain evidence="4">CBS 109.77</strain>
    </source>
</reference>
<dbReference type="Proteomes" id="UP000799757">
    <property type="component" value="Unassembled WGS sequence"/>
</dbReference>
<dbReference type="AlphaFoldDB" id="A0A6A6XNF0"/>
<protein>
    <recommendedName>
        <fullName evidence="3">Septin-type G domain-containing protein</fullName>
    </recommendedName>
</protein>
<dbReference type="Gene3D" id="3.40.50.300">
    <property type="entry name" value="P-loop containing nucleotide triphosphate hydrolases"/>
    <property type="match status" value="1"/>
</dbReference>
<evidence type="ECO:0000313" key="4">
    <source>
        <dbReference type="EMBL" id="KAF2797764.1"/>
    </source>
</evidence>
<proteinExistence type="inferred from homology"/>
<feature type="compositionally biased region" description="Polar residues" evidence="2">
    <location>
        <begin position="56"/>
        <end position="74"/>
    </location>
</feature>
<evidence type="ECO:0000256" key="1">
    <source>
        <dbReference type="RuleBase" id="RU004560"/>
    </source>
</evidence>
<name>A0A6A6XNF0_9PLEO</name>
<gene>
    <name evidence="4" type="ORF">K505DRAFT_297791</name>
</gene>
<keyword evidence="5" id="KW-1185">Reference proteome</keyword>
<dbReference type="Pfam" id="PF00735">
    <property type="entry name" value="Septin"/>
    <property type="match status" value="1"/>
</dbReference>
<evidence type="ECO:0000259" key="3">
    <source>
        <dbReference type="PROSITE" id="PS51719"/>
    </source>
</evidence>
<feature type="region of interest" description="Disordered" evidence="2">
    <location>
        <begin position="1"/>
        <end position="209"/>
    </location>
</feature>
<feature type="compositionally biased region" description="Polar residues" evidence="2">
    <location>
        <begin position="639"/>
        <end position="659"/>
    </location>
</feature>
<dbReference type="SUPFAM" id="SSF52540">
    <property type="entry name" value="P-loop containing nucleoside triphosphate hydrolases"/>
    <property type="match status" value="1"/>
</dbReference>
<sequence length="828" mass="89074">MRPSAGGDALPSARPRSRKASADYSATHGIPSSHVPTTFFLRSEEDIERAVGGSQGTEPASRSRESTFGVQSLADTLEAAFGQDSGPADSQSAASMASSAKESPKSTSHISPRPLARQPESVKATPVRKHRRKTSIHAPSVPRTPPRTDAPSPIPTPAIPSTPRSLSVQSLKLTDEESGPDEAASHVVTSSEEEEERQQSDSGSFPQLVMPSIQMPARRPFTIKGKAMGKLKILIVGESGIGKTSLIRSIVQLCDDIVHVDPLSPTKSFPQSSPPKTRSPRRRTDGTGTKRIMEINASTKPYPPWWTDLEQSRALRRRKSSSDAVLERNLCFVDTPGFGKGAAGVDDMNLVLEYVEDLLLQTSSVTSMEDSDLIGVVSGNGGVQVDVVFYLLPPTHDISRDVEFMQRLSNLTNVIPVIAKSDTLSASEIAAVKTSILARLQTTSIKPFLFGKAIDDALLAVQGLSVSTSPSSSITAASEQTQYPFPVPTYPFAISSTPGPDTDTMDASLLMSPEYMQPLLPSELGALVSQVFEPENIAWLRHSAGKKFLSWRHRTKWPGDTLGDSFALARLSLRPVNRGSVSSSSAGANGANHNGKKSCLYSCLKLTCSSESGASSIFSAMSPSGVLVPHSTSPFYSNPNSTVQSPFSSASPALSNTHTDPLEPPTDFSLARYNSYAQGEQRLAEVRLAKWATDLQRSLRNERERFAELQKSERAKWLLERVSEEVIEGNIGLLGSPGAARADWAVVRRNGKEKGRRQRYGEVGRLDGRDPLGLLEFSDEVKRRGVVLVKVLGSVSVLGAVMVAVAKACGVATILPQGGVWQWLTGPE</sequence>
<evidence type="ECO:0000256" key="2">
    <source>
        <dbReference type="SAM" id="MobiDB-lite"/>
    </source>
</evidence>
<accession>A0A6A6XNF0</accession>
<evidence type="ECO:0000313" key="5">
    <source>
        <dbReference type="Proteomes" id="UP000799757"/>
    </source>
</evidence>
<dbReference type="EMBL" id="MU001799">
    <property type="protein sequence ID" value="KAF2797764.1"/>
    <property type="molecule type" value="Genomic_DNA"/>
</dbReference>
<feature type="compositionally biased region" description="Basic residues" evidence="2">
    <location>
        <begin position="126"/>
        <end position="135"/>
    </location>
</feature>
<organism evidence="4 5">
    <name type="scientific">Melanomma pulvis-pyrius CBS 109.77</name>
    <dbReference type="NCBI Taxonomy" id="1314802"/>
    <lineage>
        <taxon>Eukaryota</taxon>
        <taxon>Fungi</taxon>
        <taxon>Dikarya</taxon>
        <taxon>Ascomycota</taxon>
        <taxon>Pezizomycotina</taxon>
        <taxon>Dothideomycetes</taxon>
        <taxon>Pleosporomycetidae</taxon>
        <taxon>Pleosporales</taxon>
        <taxon>Melanommataceae</taxon>
        <taxon>Melanomma</taxon>
    </lineage>
</organism>
<dbReference type="InterPro" id="IPR030379">
    <property type="entry name" value="G_SEPTIN_dom"/>
</dbReference>
<feature type="compositionally biased region" description="Low complexity" evidence="2">
    <location>
        <begin position="88"/>
        <end position="101"/>
    </location>
</feature>
<dbReference type="InterPro" id="IPR027417">
    <property type="entry name" value="P-loop_NTPase"/>
</dbReference>
<dbReference type="GO" id="GO:0005525">
    <property type="term" value="F:GTP binding"/>
    <property type="evidence" value="ECO:0007669"/>
    <property type="project" value="UniProtKB-KW"/>
</dbReference>
<feature type="domain" description="Septin-type G" evidence="3">
    <location>
        <begin position="227"/>
        <end position="558"/>
    </location>
</feature>
<comment type="similarity">
    <text evidence="1">Belongs to the TRAFAC class TrmE-Era-EngA-EngB-Septin-like GTPase superfamily. Septin GTPase family.</text>
</comment>
<feature type="region of interest" description="Disordered" evidence="2">
    <location>
        <begin position="262"/>
        <end position="289"/>
    </location>
</feature>
<feature type="region of interest" description="Disordered" evidence="2">
    <location>
        <begin position="639"/>
        <end position="665"/>
    </location>
</feature>
<dbReference type="PROSITE" id="PS51719">
    <property type="entry name" value="G_SEPTIN"/>
    <property type="match status" value="1"/>
</dbReference>
<keyword evidence="1" id="KW-0547">Nucleotide-binding</keyword>
<keyword evidence="1" id="KW-0342">GTP-binding</keyword>
<dbReference type="OrthoDB" id="4150765at2759"/>
<dbReference type="PANTHER" id="PTHR18884">
    <property type="entry name" value="SEPTIN"/>
    <property type="match status" value="1"/>
</dbReference>